<gene>
    <name evidence="2" type="ORF">ABT39_MTgene2304</name>
</gene>
<evidence type="ECO:0000313" key="2">
    <source>
        <dbReference type="EMBL" id="KUM45738.1"/>
    </source>
</evidence>
<accession>A0A124GMI1</accession>
<sequence>MILTLMPVLPIRVKLNQLDLPQLGLLERNQRKLLASDLLLPLPLLLLLLLALPLLARMLPLIL</sequence>
<comment type="caution">
    <text evidence="2">The sequence shown here is derived from an EMBL/GenBank/DDBJ whole genome shotgun (WGS) entry which is preliminary data.</text>
</comment>
<proteinExistence type="predicted"/>
<feature type="transmembrane region" description="Helical" evidence="1">
    <location>
        <begin position="38"/>
        <end position="56"/>
    </location>
</feature>
<reference evidence="2" key="1">
    <citation type="journal article" date="2015" name="Genome Biol. Evol.">
        <title>Organellar Genomes of White Spruce (Picea glauca): Assembly and Annotation.</title>
        <authorList>
            <person name="Jackman S.D."/>
            <person name="Warren R.L."/>
            <person name="Gibb E.A."/>
            <person name="Vandervalk B.P."/>
            <person name="Mohamadi H."/>
            <person name="Chu J."/>
            <person name="Raymond A."/>
            <person name="Pleasance S."/>
            <person name="Coope R."/>
            <person name="Wildung M.R."/>
            <person name="Ritland C.E."/>
            <person name="Bousquet J."/>
            <person name="Jones S.J."/>
            <person name="Bohlmann J."/>
            <person name="Birol I."/>
        </authorList>
    </citation>
    <scope>NUCLEOTIDE SEQUENCE [LARGE SCALE GENOMIC DNA]</scope>
    <source>
        <tissue evidence="2">Flushing bud</tissue>
    </source>
</reference>
<keyword evidence="2" id="KW-0496">Mitochondrion</keyword>
<keyword evidence="1" id="KW-1133">Transmembrane helix</keyword>
<keyword evidence="1" id="KW-0472">Membrane</keyword>
<keyword evidence="1" id="KW-0812">Transmembrane</keyword>
<evidence type="ECO:0000256" key="1">
    <source>
        <dbReference type="SAM" id="Phobius"/>
    </source>
</evidence>
<geneLocation type="mitochondrion" evidence="2"/>
<organism evidence="2">
    <name type="scientific">Picea glauca</name>
    <name type="common">White spruce</name>
    <name type="synonym">Pinus glauca</name>
    <dbReference type="NCBI Taxonomy" id="3330"/>
    <lineage>
        <taxon>Eukaryota</taxon>
        <taxon>Viridiplantae</taxon>
        <taxon>Streptophyta</taxon>
        <taxon>Embryophyta</taxon>
        <taxon>Tracheophyta</taxon>
        <taxon>Spermatophyta</taxon>
        <taxon>Pinopsida</taxon>
        <taxon>Pinidae</taxon>
        <taxon>Conifers I</taxon>
        <taxon>Pinales</taxon>
        <taxon>Pinaceae</taxon>
        <taxon>Picea</taxon>
    </lineage>
</organism>
<name>A0A124GMI1_PICGL</name>
<protein>
    <submittedName>
        <fullName evidence="2">Uncharacterized protein</fullName>
    </submittedName>
</protein>
<dbReference type="AlphaFoldDB" id="A0A124GMI1"/>
<dbReference type="EMBL" id="LKAM01000016">
    <property type="protein sequence ID" value="KUM45738.1"/>
    <property type="molecule type" value="Genomic_DNA"/>
</dbReference>